<organism evidence="2 3">
    <name type="scientific">Dreissena polymorpha</name>
    <name type="common">Zebra mussel</name>
    <name type="synonym">Mytilus polymorpha</name>
    <dbReference type="NCBI Taxonomy" id="45954"/>
    <lineage>
        <taxon>Eukaryota</taxon>
        <taxon>Metazoa</taxon>
        <taxon>Spiralia</taxon>
        <taxon>Lophotrochozoa</taxon>
        <taxon>Mollusca</taxon>
        <taxon>Bivalvia</taxon>
        <taxon>Autobranchia</taxon>
        <taxon>Heteroconchia</taxon>
        <taxon>Euheterodonta</taxon>
        <taxon>Imparidentia</taxon>
        <taxon>Neoheterodontei</taxon>
        <taxon>Myida</taxon>
        <taxon>Dreissenoidea</taxon>
        <taxon>Dreissenidae</taxon>
        <taxon>Dreissena</taxon>
    </lineage>
</organism>
<dbReference type="Proteomes" id="UP000828390">
    <property type="component" value="Unassembled WGS sequence"/>
</dbReference>
<gene>
    <name evidence="2" type="ORF">DPMN_065266</name>
</gene>
<reference evidence="2" key="2">
    <citation type="submission" date="2020-11" db="EMBL/GenBank/DDBJ databases">
        <authorList>
            <person name="McCartney M.A."/>
            <person name="Auch B."/>
            <person name="Kono T."/>
            <person name="Mallez S."/>
            <person name="Becker A."/>
            <person name="Gohl D.M."/>
            <person name="Silverstein K.A.T."/>
            <person name="Koren S."/>
            <person name="Bechman K.B."/>
            <person name="Herman A."/>
            <person name="Abrahante J.E."/>
            <person name="Garbe J."/>
        </authorList>
    </citation>
    <scope>NUCLEOTIDE SEQUENCE</scope>
    <source>
        <strain evidence="2">Duluth1</strain>
        <tissue evidence="2">Whole animal</tissue>
    </source>
</reference>
<evidence type="ECO:0000256" key="1">
    <source>
        <dbReference type="SAM" id="MobiDB-lite"/>
    </source>
</evidence>
<proteinExistence type="predicted"/>
<feature type="region of interest" description="Disordered" evidence="1">
    <location>
        <begin position="41"/>
        <end position="93"/>
    </location>
</feature>
<name>A0A9D4CFF4_DREPO</name>
<sequence>MVNEDASEFPLPLLPKQPIETAIPKGAGLVPEVRELLEKENRQPLVQIKSRHAAEEGLGPRISKKQKVDKNAGRHGQGKKKTSHSRRRHSGVS</sequence>
<dbReference type="AlphaFoldDB" id="A0A9D4CFF4"/>
<reference evidence="2" key="1">
    <citation type="journal article" date="2019" name="bioRxiv">
        <title>The Genome of the Zebra Mussel, Dreissena polymorpha: A Resource for Invasive Species Research.</title>
        <authorList>
            <person name="McCartney M.A."/>
            <person name="Auch B."/>
            <person name="Kono T."/>
            <person name="Mallez S."/>
            <person name="Zhang Y."/>
            <person name="Obille A."/>
            <person name="Becker A."/>
            <person name="Abrahante J.E."/>
            <person name="Garbe J."/>
            <person name="Badalamenti J.P."/>
            <person name="Herman A."/>
            <person name="Mangelson H."/>
            <person name="Liachko I."/>
            <person name="Sullivan S."/>
            <person name="Sone E.D."/>
            <person name="Koren S."/>
            <person name="Silverstein K.A.T."/>
            <person name="Beckman K.B."/>
            <person name="Gohl D.M."/>
        </authorList>
    </citation>
    <scope>NUCLEOTIDE SEQUENCE</scope>
    <source>
        <strain evidence="2">Duluth1</strain>
        <tissue evidence="2">Whole animal</tissue>
    </source>
</reference>
<evidence type="ECO:0000313" key="3">
    <source>
        <dbReference type="Proteomes" id="UP000828390"/>
    </source>
</evidence>
<feature type="compositionally biased region" description="Basic residues" evidence="1">
    <location>
        <begin position="76"/>
        <end position="93"/>
    </location>
</feature>
<comment type="caution">
    <text evidence="2">The sequence shown here is derived from an EMBL/GenBank/DDBJ whole genome shotgun (WGS) entry which is preliminary data.</text>
</comment>
<evidence type="ECO:0000313" key="2">
    <source>
        <dbReference type="EMBL" id="KAH3722309.1"/>
    </source>
</evidence>
<protein>
    <submittedName>
        <fullName evidence="2">Uncharacterized protein</fullName>
    </submittedName>
</protein>
<keyword evidence="3" id="KW-1185">Reference proteome</keyword>
<accession>A0A9D4CFF4</accession>
<dbReference type="EMBL" id="JAIWYP010000013">
    <property type="protein sequence ID" value="KAH3722309.1"/>
    <property type="molecule type" value="Genomic_DNA"/>
</dbReference>